<gene>
    <name evidence="17" type="primary">106060240</name>
</gene>
<comment type="cofactor">
    <cofactor evidence="2">
        <name>FAD</name>
        <dbReference type="ChEBI" id="CHEBI:57692"/>
    </cofactor>
</comment>
<keyword evidence="7" id="KW-0967">Endosome</keyword>
<dbReference type="GO" id="GO:0052851">
    <property type="term" value="F:ferric-chelate reductase (NADPH) activity"/>
    <property type="evidence" value="ECO:0007669"/>
    <property type="project" value="TreeGrafter"/>
</dbReference>
<comment type="catalytic activity">
    <reaction evidence="12">
        <text>2 Cu(+) + NADP(+) + H(+) = 2 Cu(2+) + NADPH</text>
        <dbReference type="Rhea" id="RHEA:71771"/>
        <dbReference type="ChEBI" id="CHEBI:15378"/>
        <dbReference type="ChEBI" id="CHEBI:29036"/>
        <dbReference type="ChEBI" id="CHEBI:49552"/>
        <dbReference type="ChEBI" id="CHEBI:57783"/>
        <dbReference type="ChEBI" id="CHEBI:58349"/>
    </reaction>
    <physiologicalReaction direction="right-to-left" evidence="12">
        <dbReference type="Rhea" id="RHEA:71773"/>
    </physiologicalReaction>
</comment>
<evidence type="ECO:0000313" key="18">
    <source>
        <dbReference type="Proteomes" id="UP000076420"/>
    </source>
</evidence>
<dbReference type="PANTHER" id="PTHR14239">
    <property type="entry name" value="DUDULIN-RELATED"/>
    <property type="match status" value="1"/>
</dbReference>
<evidence type="ECO:0000256" key="7">
    <source>
        <dbReference type="ARBA" id="ARBA00022753"/>
    </source>
</evidence>
<keyword evidence="11 14" id="KW-0472">Membrane</keyword>
<comment type="subcellular location">
    <subcellularLocation>
        <location evidence="3">Endosome membrane</location>
        <topology evidence="3">Multi-pass membrane protein</topology>
    </subcellularLocation>
</comment>
<keyword evidence="5" id="KW-0406">Ion transport</keyword>
<dbReference type="VEuPathDB" id="VectorBase:BGLB004908"/>
<evidence type="ECO:0000256" key="8">
    <source>
        <dbReference type="ARBA" id="ARBA00022989"/>
    </source>
</evidence>
<comment type="cofactor">
    <cofactor evidence="1">
        <name>heme b</name>
        <dbReference type="ChEBI" id="CHEBI:60344"/>
    </cofactor>
</comment>
<feature type="transmembrane region" description="Helical" evidence="14">
    <location>
        <begin position="397"/>
        <end position="417"/>
    </location>
</feature>
<feature type="transmembrane region" description="Helical" evidence="14">
    <location>
        <begin position="215"/>
        <end position="234"/>
    </location>
</feature>
<dbReference type="STRING" id="6526.A0A2C9JMN0"/>
<feature type="transmembrane region" description="Helical" evidence="14">
    <location>
        <begin position="352"/>
        <end position="376"/>
    </location>
</feature>
<evidence type="ECO:0000256" key="14">
    <source>
        <dbReference type="SAM" id="Phobius"/>
    </source>
</evidence>
<keyword evidence="9" id="KW-0560">Oxidoreductase</keyword>
<dbReference type="Proteomes" id="UP000076420">
    <property type="component" value="Unassembled WGS sequence"/>
</dbReference>
<proteinExistence type="inferred from homology"/>
<organism evidence="17 18">
    <name type="scientific">Biomphalaria glabrata</name>
    <name type="common">Bloodfluke planorb</name>
    <name type="synonym">Freshwater snail</name>
    <dbReference type="NCBI Taxonomy" id="6526"/>
    <lineage>
        <taxon>Eukaryota</taxon>
        <taxon>Metazoa</taxon>
        <taxon>Spiralia</taxon>
        <taxon>Lophotrochozoa</taxon>
        <taxon>Mollusca</taxon>
        <taxon>Gastropoda</taxon>
        <taxon>Heterobranchia</taxon>
        <taxon>Euthyneura</taxon>
        <taxon>Panpulmonata</taxon>
        <taxon>Hygrophila</taxon>
        <taxon>Lymnaeoidea</taxon>
        <taxon>Planorbidae</taxon>
        <taxon>Biomphalaria</taxon>
    </lineage>
</organism>
<keyword evidence="5" id="KW-0410">Iron transport</keyword>
<evidence type="ECO:0000256" key="1">
    <source>
        <dbReference type="ARBA" id="ARBA00001970"/>
    </source>
</evidence>
<keyword evidence="5" id="KW-0408">Iron</keyword>
<feature type="transmembrane region" description="Helical" evidence="14">
    <location>
        <begin position="254"/>
        <end position="279"/>
    </location>
</feature>
<dbReference type="InterPro" id="IPR051267">
    <property type="entry name" value="STEAP_metalloreductase"/>
</dbReference>
<dbReference type="GO" id="GO:0006826">
    <property type="term" value="P:iron ion transport"/>
    <property type="evidence" value="ECO:0007669"/>
    <property type="project" value="UniProtKB-KW"/>
</dbReference>
<evidence type="ECO:0000256" key="5">
    <source>
        <dbReference type="ARBA" id="ARBA00022496"/>
    </source>
</evidence>
<keyword evidence="6 14" id="KW-0812">Transmembrane</keyword>
<dbReference type="OrthoDB" id="550646at2759"/>
<evidence type="ECO:0000256" key="9">
    <source>
        <dbReference type="ARBA" id="ARBA00023002"/>
    </source>
</evidence>
<dbReference type="Pfam" id="PF01794">
    <property type="entry name" value="Ferric_reduct"/>
    <property type="match status" value="1"/>
</dbReference>
<dbReference type="PANTHER" id="PTHR14239:SF0">
    <property type="entry name" value="F420-DEPENDENT NADP REDUCTASE"/>
    <property type="match status" value="1"/>
</dbReference>
<dbReference type="VEuPathDB" id="VectorBase:BGLAX_042432"/>
<dbReference type="InterPro" id="IPR028939">
    <property type="entry name" value="P5C_Rdtase_cat_N"/>
</dbReference>
<evidence type="ECO:0008006" key="19">
    <source>
        <dbReference type="Google" id="ProtNLM"/>
    </source>
</evidence>
<name>A0A2C9JMN0_BIOGL</name>
<dbReference type="EnsemblMetazoa" id="BGLB004908-RB">
    <property type="protein sequence ID" value="BGLB004908-PB"/>
    <property type="gene ID" value="BGLB004908"/>
</dbReference>
<dbReference type="GO" id="GO:0015677">
    <property type="term" value="P:copper ion import"/>
    <property type="evidence" value="ECO:0007669"/>
    <property type="project" value="TreeGrafter"/>
</dbReference>
<dbReference type="KEGG" id="bgt:106060240"/>
<feature type="transmembrane region" description="Helical" evidence="14">
    <location>
        <begin position="429"/>
        <end position="447"/>
    </location>
</feature>
<dbReference type="GO" id="GO:0010008">
    <property type="term" value="C:endosome membrane"/>
    <property type="evidence" value="ECO:0007669"/>
    <property type="project" value="UniProtKB-SubCell"/>
</dbReference>
<accession>A0A2C9JMN0</accession>
<dbReference type="SUPFAM" id="SSF51735">
    <property type="entry name" value="NAD(P)-binding Rossmann-fold domains"/>
    <property type="match status" value="1"/>
</dbReference>
<sequence length="534" mass="59293">MANEALIPLMKQKMKTDNREGRTTLGIIGTGNFAVALAKRLTMSGYDVIMGSRRPEARQNNLTMISDCLCGVELTSIAECFRKASIIFVALHMEDFKITLEPFVDAARGKILIDVSNREHPHAAISNAEHLASVLKHSIVVKGFNSISAYTLESFQESGSGHKVFIASNDSMARNKVADIAKTMGFSVVDLGGIRSARFMEEFVLRVFSHWKIPIFFTFGIFNLWSLYIVYLYFIEASVFQWEQVFLKVLNKPLCMTAITVLAITYLPSQLASIVQVYNGTKHKQFPRFLATWLKSRKQFGLISFFLITIHVIASTVMMSPTYYSSWFRPVTVTVPANVSVSQVLPVSPGVMIWKGEAACLVGITAFVILAIVAVTSIPSVGDSLNWSEWRCIHSKLSLAGLILTVGHVCIMGAPNWVNLETLKLFKSITFLSILLPLLVILLRLAFSCPPLSGYLRKIRRGWERNSESQISPLVQEEPVTILHQFDEKMVNGYQGVRLESSCCCDNTAPAPSTSSCNQPKSVSFNVQCECSAV</sequence>
<evidence type="ECO:0000313" key="17">
    <source>
        <dbReference type="EnsemblMetazoa" id="BGLB004908-PC"/>
    </source>
</evidence>
<reference evidence="17" key="1">
    <citation type="submission" date="2020-05" db="UniProtKB">
        <authorList>
            <consortium name="EnsemblMetazoa"/>
        </authorList>
    </citation>
    <scope>IDENTIFICATION</scope>
    <source>
        <strain evidence="17">BB02</strain>
    </source>
</reference>
<evidence type="ECO:0000256" key="3">
    <source>
        <dbReference type="ARBA" id="ARBA00004337"/>
    </source>
</evidence>
<feature type="domain" description="Ferric oxidoreductase" evidence="15">
    <location>
        <begin position="257"/>
        <end position="404"/>
    </location>
</feature>
<evidence type="ECO:0000256" key="2">
    <source>
        <dbReference type="ARBA" id="ARBA00001974"/>
    </source>
</evidence>
<dbReference type="Pfam" id="PF03807">
    <property type="entry name" value="F420_oxidored"/>
    <property type="match status" value="1"/>
</dbReference>
<dbReference type="InterPro" id="IPR036291">
    <property type="entry name" value="NAD(P)-bd_dom_sf"/>
</dbReference>
<evidence type="ECO:0000256" key="13">
    <source>
        <dbReference type="ARBA" id="ARBA00049387"/>
    </source>
</evidence>
<evidence type="ECO:0000259" key="16">
    <source>
        <dbReference type="Pfam" id="PF03807"/>
    </source>
</evidence>
<evidence type="ECO:0000256" key="6">
    <source>
        <dbReference type="ARBA" id="ARBA00022692"/>
    </source>
</evidence>
<evidence type="ECO:0000256" key="12">
    <source>
        <dbReference type="ARBA" id="ARBA00048958"/>
    </source>
</evidence>
<dbReference type="AlphaFoldDB" id="A0A2C9JMN0"/>
<dbReference type="EnsemblMetazoa" id="BGLB004908-RC">
    <property type="protein sequence ID" value="BGLB004908-PC"/>
    <property type="gene ID" value="BGLB004908"/>
</dbReference>
<dbReference type="GO" id="GO:0008823">
    <property type="term" value="F:cupric reductase (NADH) activity"/>
    <property type="evidence" value="ECO:0007669"/>
    <property type="project" value="TreeGrafter"/>
</dbReference>
<evidence type="ECO:0000259" key="15">
    <source>
        <dbReference type="Pfam" id="PF01794"/>
    </source>
</evidence>
<dbReference type="RefSeq" id="XP_013073495.2">
    <property type="nucleotide sequence ID" value="XM_013218041.2"/>
</dbReference>
<evidence type="ECO:0000256" key="4">
    <source>
        <dbReference type="ARBA" id="ARBA00007729"/>
    </source>
</evidence>
<keyword evidence="5" id="KW-0813">Transport</keyword>
<protein>
    <recommendedName>
        <fullName evidence="19">Pyrroline-5-carboxylate reductase catalytic N-terminal domain-containing protein</fullName>
    </recommendedName>
</protein>
<dbReference type="GO" id="GO:0005886">
    <property type="term" value="C:plasma membrane"/>
    <property type="evidence" value="ECO:0007669"/>
    <property type="project" value="TreeGrafter"/>
</dbReference>
<evidence type="ECO:0000256" key="11">
    <source>
        <dbReference type="ARBA" id="ARBA00023136"/>
    </source>
</evidence>
<feature type="transmembrane region" description="Helical" evidence="14">
    <location>
        <begin position="300"/>
        <end position="319"/>
    </location>
</feature>
<comment type="similarity">
    <text evidence="4">Belongs to the STEAP family.</text>
</comment>
<evidence type="ECO:0000256" key="10">
    <source>
        <dbReference type="ARBA" id="ARBA00023008"/>
    </source>
</evidence>
<keyword evidence="8 14" id="KW-1133">Transmembrane helix</keyword>
<comment type="catalytic activity">
    <reaction evidence="13">
        <text>2 Fe(2+) + NADP(+) + H(+) = 2 Fe(3+) + NADPH</text>
        <dbReference type="Rhea" id="RHEA:71767"/>
        <dbReference type="ChEBI" id="CHEBI:15378"/>
        <dbReference type="ChEBI" id="CHEBI:29033"/>
        <dbReference type="ChEBI" id="CHEBI:29034"/>
        <dbReference type="ChEBI" id="CHEBI:57783"/>
        <dbReference type="ChEBI" id="CHEBI:58349"/>
    </reaction>
    <physiologicalReaction direction="right-to-left" evidence="13">
        <dbReference type="Rhea" id="RHEA:71769"/>
    </physiologicalReaction>
</comment>
<keyword evidence="10" id="KW-0186">Copper</keyword>
<feature type="domain" description="Pyrroline-5-carboxylate reductase catalytic N-terminal" evidence="16">
    <location>
        <begin position="25"/>
        <end position="117"/>
    </location>
</feature>
<dbReference type="InterPro" id="IPR013130">
    <property type="entry name" value="Fe3_Rdtase_TM_dom"/>
</dbReference>
<dbReference type="Gene3D" id="3.40.50.720">
    <property type="entry name" value="NAD(P)-binding Rossmann-like Domain"/>
    <property type="match status" value="1"/>
</dbReference>